<comment type="caution">
    <text evidence="1">The sequence shown here is derived from an EMBL/GenBank/DDBJ whole genome shotgun (WGS) entry which is preliminary data.</text>
</comment>
<evidence type="ECO:0000313" key="2">
    <source>
        <dbReference type="Proteomes" id="UP000624404"/>
    </source>
</evidence>
<name>A0A8H2ZQP9_9HELO</name>
<reference evidence="1" key="1">
    <citation type="submission" date="2020-10" db="EMBL/GenBank/DDBJ databases">
        <authorList>
            <person name="Kusch S."/>
        </authorList>
    </citation>
    <scope>NUCLEOTIDE SEQUENCE</scope>
    <source>
        <strain evidence="1">SwB9</strain>
    </source>
</reference>
<dbReference type="Proteomes" id="UP000624404">
    <property type="component" value="Unassembled WGS sequence"/>
</dbReference>
<organism evidence="1 2">
    <name type="scientific">Sclerotinia trifoliorum</name>
    <dbReference type="NCBI Taxonomy" id="28548"/>
    <lineage>
        <taxon>Eukaryota</taxon>
        <taxon>Fungi</taxon>
        <taxon>Dikarya</taxon>
        <taxon>Ascomycota</taxon>
        <taxon>Pezizomycotina</taxon>
        <taxon>Leotiomycetes</taxon>
        <taxon>Helotiales</taxon>
        <taxon>Sclerotiniaceae</taxon>
        <taxon>Sclerotinia</taxon>
    </lineage>
</organism>
<dbReference type="AlphaFoldDB" id="A0A8H2ZQP9"/>
<protein>
    <submittedName>
        <fullName evidence="1">E32a94b5-caa0-4cb9-86fd-b5562c03efe7-CDS</fullName>
    </submittedName>
</protein>
<accession>A0A8H2ZQP9</accession>
<evidence type="ECO:0000313" key="1">
    <source>
        <dbReference type="EMBL" id="CAD6443145.1"/>
    </source>
</evidence>
<dbReference type="EMBL" id="CAJHIA010000009">
    <property type="protein sequence ID" value="CAD6443145.1"/>
    <property type="molecule type" value="Genomic_DNA"/>
</dbReference>
<gene>
    <name evidence="1" type="ORF">SCLTRI_LOCUS2938</name>
</gene>
<proteinExistence type="predicted"/>
<keyword evidence="2" id="KW-1185">Reference proteome</keyword>
<dbReference type="OrthoDB" id="10057496at2759"/>
<sequence length="191" mass="20825">MAFPVGYAPPPYGCPDPYSNASYGPPGFVAPQYHFPGTHPAPPPADKSGVPGINVQNQFGGVGLPPGYNYLFPTSHCLVHVFVTGSTPPWQANSPLYTYDVGNHRKFFIPATMTVKEMMQQLGCSNEDPDKNVMTEVQEVGNGKWTKGMVFTGGNKDRMKMTLKDLGWDTGRKRTGLPGQSPLIWVYITGD</sequence>